<gene>
    <name evidence="2" type="ORF">C1645_837469</name>
    <name evidence="1" type="ORF">C1645_839253</name>
</gene>
<evidence type="ECO:0000313" key="3">
    <source>
        <dbReference type="Proteomes" id="UP000265703"/>
    </source>
</evidence>
<evidence type="ECO:0000313" key="2">
    <source>
        <dbReference type="EMBL" id="RIA81145.1"/>
    </source>
</evidence>
<dbReference type="AlphaFoldDB" id="A0A397S713"/>
<dbReference type="EMBL" id="QKYT01000841">
    <property type="protein sequence ID" value="RIA81145.1"/>
    <property type="molecule type" value="Genomic_DNA"/>
</dbReference>
<proteinExistence type="predicted"/>
<name>A0A397S713_9GLOM</name>
<keyword evidence="3" id="KW-1185">Reference proteome</keyword>
<dbReference type="Proteomes" id="UP000265703">
    <property type="component" value="Unassembled WGS sequence"/>
</dbReference>
<dbReference type="EMBL" id="QKYT01001040">
    <property type="protein sequence ID" value="RIA80125.1"/>
    <property type="molecule type" value="Genomic_DNA"/>
</dbReference>
<sequence length="217" mass="24287">MEAIFPVDTTTGILKPADYLDDLGNDNYIKRPDVKVTFSGYCKDLSGTTHENFKDILRYAKTSKQILIKAGIINANDDTLDEYLIAIADSACKASLVSGRQTATGIKDKKRFASTYGISDKQEQHYKNLQEGKDFSMLENAIYDLKGKIKDDESKIESLDKQISKKNDRDSEIDAEIADLRTQESEYVNALEVIRGNDLNTLKSRFSEKYGSGGKTD</sequence>
<reference evidence="1 3" key="1">
    <citation type="submission" date="2018-06" db="EMBL/GenBank/DDBJ databases">
        <title>Comparative genomics reveals the genomic features of Rhizophagus irregularis, R. cerebriforme, R. diaphanum and Gigaspora rosea, and their symbiotic lifestyle signature.</title>
        <authorList>
            <person name="Morin E."/>
            <person name="San Clemente H."/>
            <person name="Chen E.C.H."/>
            <person name="De La Providencia I."/>
            <person name="Hainaut M."/>
            <person name="Kuo A."/>
            <person name="Kohler A."/>
            <person name="Murat C."/>
            <person name="Tang N."/>
            <person name="Roy S."/>
            <person name="Loubradou J."/>
            <person name="Henrissat B."/>
            <person name="Grigoriev I.V."/>
            <person name="Corradi N."/>
            <person name="Roux C."/>
            <person name="Martin F.M."/>
        </authorList>
    </citation>
    <scope>NUCLEOTIDE SEQUENCE [LARGE SCALE GENOMIC DNA]</scope>
    <source>
        <strain evidence="1 3">DAOM 227022</strain>
    </source>
</reference>
<evidence type="ECO:0000313" key="1">
    <source>
        <dbReference type="EMBL" id="RIA80125.1"/>
    </source>
</evidence>
<comment type="caution">
    <text evidence="1">The sequence shown here is derived from an EMBL/GenBank/DDBJ whole genome shotgun (WGS) entry which is preliminary data.</text>
</comment>
<protein>
    <submittedName>
        <fullName evidence="1">Uncharacterized protein</fullName>
    </submittedName>
</protein>
<organism evidence="1 3">
    <name type="scientific">Glomus cerebriforme</name>
    <dbReference type="NCBI Taxonomy" id="658196"/>
    <lineage>
        <taxon>Eukaryota</taxon>
        <taxon>Fungi</taxon>
        <taxon>Fungi incertae sedis</taxon>
        <taxon>Mucoromycota</taxon>
        <taxon>Glomeromycotina</taxon>
        <taxon>Glomeromycetes</taxon>
        <taxon>Glomerales</taxon>
        <taxon>Glomeraceae</taxon>
        <taxon>Glomus</taxon>
    </lineage>
</organism>
<accession>A0A397S713</accession>